<dbReference type="AlphaFoldDB" id="A0A6C0CRT4"/>
<dbReference type="EMBL" id="MN739479">
    <property type="protein sequence ID" value="QHT07003.1"/>
    <property type="molecule type" value="Genomic_DNA"/>
</dbReference>
<evidence type="ECO:0000313" key="1">
    <source>
        <dbReference type="EMBL" id="QHT07003.1"/>
    </source>
</evidence>
<organism evidence="1">
    <name type="scientific">viral metagenome</name>
    <dbReference type="NCBI Taxonomy" id="1070528"/>
    <lineage>
        <taxon>unclassified sequences</taxon>
        <taxon>metagenomes</taxon>
        <taxon>organismal metagenomes</taxon>
    </lineage>
</organism>
<sequence>MQRKKENYKKSSYDKILEICHRRIRTISSFGGQNTFYEVPGLLVGYPLYNIYHCMNYLVEQLRKSGFLIQILPPPQICVLYISWDPNELKPKANAPKALPAPSYPNELPLPGGVTLPPRIITKTEPKKEVHFSYI</sequence>
<proteinExistence type="predicted"/>
<dbReference type="Pfam" id="PF19063">
    <property type="entry name" value="DUF5759"/>
    <property type="match status" value="1"/>
</dbReference>
<reference evidence="1" key="1">
    <citation type="journal article" date="2020" name="Nature">
        <title>Giant virus diversity and host interactions through global metagenomics.</title>
        <authorList>
            <person name="Schulz F."/>
            <person name="Roux S."/>
            <person name="Paez-Espino D."/>
            <person name="Jungbluth S."/>
            <person name="Walsh D.A."/>
            <person name="Denef V.J."/>
            <person name="McMahon K.D."/>
            <person name="Konstantinidis K.T."/>
            <person name="Eloe-Fadrosh E.A."/>
            <person name="Kyrpides N.C."/>
            <person name="Woyke T."/>
        </authorList>
    </citation>
    <scope>NUCLEOTIDE SEQUENCE</scope>
    <source>
        <strain evidence="1">GVMAG-M-3300021962-46</strain>
    </source>
</reference>
<protein>
    <submittedName>
        <fullName evidence="1">Uncharacterized protein</fullName>
    </submittedName>
</protein>
<dbReference type="InterPro" id="IPR043977">
    <property type="entry name" value="DUF5759"/>
</dbReference>
<name>A0A6C0CRT4_9ZZZZ</name>
<accession>A0A6C0CRT4</accession>